<reference evidence="7" key="1">
    <citation type="journal article" date="2017" name="Nat. Microbiol.">
        <title>Global analysis of biosynthetic gene clusters reveals vast potential of secondary metabolite production in Penicillium species.</title>
        <authorList>
            <person name="Nielsen J.C."/>
            <person name="Grijseels S."/>
            <person name="Prigent S."/>
            <person name="Ji B."/>
            <person name="Dainat J."/>
            <person name="Nielsen K.F."/>
            <person name="Frisvad J.C."/>
            <person name="Workman M."/>
            <person name="Nielsen J."/>
        </authorList>
    </citation>
    <scope>NUCLEOTIDE SEQUENCE [LARGE SCALE GENOMIC DNA]</scope>
    <source>
        <strain evidence="7">IBT 11843</strain>
    </source>
</reference>
<dbReference type="InterPro" id="IPR008630">
    <property type="entry name" value="Glyco_trans_34"/>
</dbReference>
<comment type="similarity">
    <text evidence="1">Belongs to the glycosyltransferase 34 family.</text>
</comment>
<keyword evidence="7" id="KW-1185">Reference proteome</keyword>
<evidence type="ECO:0000256" key="3">
    <source>
        <dbReference type="ARBA" id="ARBA00022679"/>
    </source>
</evidence>
<keyword evidence="3" id="KW-0808">Transferase</keyword>
<dbReference type="AlphaFoldDB" id="A0A1V6PAG3"/>
<organism evidence="6 7">
    <name type="scientific">Penicillium decumbens</name>
    <dbReference type="NCBI Taxonomy" id="69771"/>
    <lineage>
        <taxon>Eukaryota</taxon>
        <taxon>Fungi</taxon>
        <taxon>Dikarya</taxon>
        <taxon>Ascomycota</taxon>
        <taxon>Pezizomycotina</taxon>
        <taxon>Eurotiomycetes</taxon>
        <taxon>Eurotiomycetidae</taxon>
        <taxon>Eurotiales</taxon>
        <taxon>Aspergillaceae</taxon>
        <taxon>Penicillium</taxon>
    </lineage>
</organism>
<evidence type="ECO:0000256" key="2">
    <source>
        <dbReference type="ARBA" id="ARBA00022676"/>
    </source>
</evidence>
<dbReference type="InterPro" id="IPR011600">
    <property type="entry name" value="Pept_C14_caspase"/>
</dbReference>
<dbReference type="STRING" id="69771.A0A1V6PAG3"/>
<evidence type="ECO:0000256" key="1">
    <source>
        <dbReference type="ARBA" id="ARBA00005664"/>
    </source>
</evidence>
<dbReference type="PANTHER" id="PTHR31306:SF4">
    <property type="entry name" value="ALPHA-1,2-GALACTOSYLTRANSFERASE"/>
    <property type="match status" value="1"/>
</dbReference>
<evidence type="ECO:0000313" key="7">
    <source>
        <dbReference type="Proteomes" id="UP000191522"/>
    </source>
</evidence>
<feature type="region of interest" description="Disordered" evidence="4">
    <location>
        <begin position="1"/>
        <end position="29"/>
    </location>
</feature>
<dbReference type="GO" id="GO:0006508">
    <property type="term" value="P:proteolysis"/>
    <property type="evidence" value="ECO:0007669"/>
    <property type="project" value="InterPro"/>
</dbReference>
<name>A0A1V6PAG3_PENDC</name>
<accession>A0A1V6PAG3</accession>
<proteinExistence type="inferred from homology"/>
<dbReference type="Pfam" id="PF00656">
    <property type="entry name" value="Peptidase_C14"/>
    <property type="match status" value="1"/>
</dbReference>
<dbReference type="EMBL" id="MDYL01000014">
    <property type="protein sequence ID" value="OQD73672.1"/>
    <property type="molecule type" value="Genomic_DNA"/>
</dbReference>
<dbReference type="Pfam" id="PF05637">
    <property type="entry name" value="Glyco_transf_34"/>
    <property type="match status" value="1"/>
</dbReference>
<evidence type="ECO:0000259" key="5">
    <source>
        <dbReference type="Pfam" id="PF00656"/>
    </source>
</evidence>
<sequence length="749" mass="84234">MTSKIPNSPSKGPGSPSKTGQPTHPVRRNKDTAQLKLDLAKVASARGNVYLARLAFLCYFEDDTTGAADDVDTMSRLLKDVFKFRVKTYVIKKSTYDLIELLAACAPFLKQNHRSGQSSLFVFYYAGHGKPENGNLMFCSKAAKISYKAIHDQLFAPLDNFSEHLDILSILDCCFSGLAGQRDIDATRTHQVLAACGPDHTTNPRGFKMSFTQRIHQAVHALKDQGPISTPALFSYLESHKPKEAPHCVITTLWGTAPIVLTPAASQAQRLLSHLPPSVQTKTNVLFKLVLDGKPSDMLKMFQSAISGLPSRLRVEIKDAYETDQSDPTPYIDFHGLPCVPIWRRCYALGGLQAAAVHGYMLAAKADGKLKDESPSFAVGPIVLGQKPSFIRSRVLHIIIIVAILISCFLTWKSFYYYRPHWPSWETGVKNVQDGASSSKSAYEAMESSFHRGASAAAVKVMDKLMPESLAKKKIVMVTGSSGANRMLGMPHIKEMVYENRKTYAEKHGLEFMWANMTSYNLPNGAPIYWNKVPVLKEAFVRYPDAEWVWWMDMDIIIMNMTLNIYDHVLSRKGLARNILLDREMTGASGGKTGYSTPSTYTHDDINFVISLDSWGMNVGNFLMRRGEWSKWLLDLWIEPLYISQNWVFPENDAWTHMWQYHDVVRDHAAVTTQRSMNAYPDYNALGEHWQPGDHIVHFAGCGGDETCKQKWDKYWNMREKVEVPMSIRRKLENGTAEIENVQADVGLP</sequence>
<dbReference type="PANTHER" id="PTHR31306">
    <property type="entry name" value="ALPHA-1,6-MANNOSYLTRANSFERASE MNN11-RELATED"/>
    <property type="match status" value="1"/>
</dbReference>
<comment type="caution">
    <text evidence="6">The sequence shown here is derived from an EMBL/GenBank/DDBJ whole genome shotgun (WGS) entry which is preliminary data.</text>
</comment>
<dbReference type="Gene3D" id="3.90.550.10">
    <property type="entry name" value="Spore Coat Polysaccharide Biosynthesis Protein SpsA, Chain A"/>
    <property type="match status" value="1"/>
</dbReference>
<dbReference type="GO" id="GO:0004197">
    <property type="term" value="F:cysteine-type endopeptidase activity"/>
    <property type="evidence" value="ECO:0007669"/>
    <property type="project" value="InterPro"/>
</dbReference>
<evidence type="ECO:0000256" key="4">
    <source>
        <dbReference type="SAM" id="MobiDB-lite"/>
    </source>
</evidence>
<dbReference type="OrthoDB" id="205108at2759"/>
<dbReference type="GO" id="GO:0006487">
    <property type="term" value="P:protein N-linked glycosylation"/>
    <property type="evidence" value="ECO:0007669"/>
    <property type="project" value="TreeGrafter"/>
</dbReference>
<dbReference type="Gene3D" id="3.40.50.1460">
    <property type="match status" value="1"/>
</dbReference>
<feature type="compositionally biased region" description="Low complexity" evidence="4">
    <location>
        <begin position="1"/>
        <end position="22"/>
    </location>
</feature>
<dbReference type="InterPro" id="IPR029044">
    <property type="entry name" value="Nucleotide-diphossugar_trans"/>
</dbReference>
<keyword evidence="2" id="KW-0328">Glycosyltransferase</keyword>
<protein>
    <recommendedName>
        <fullName evidence="5">Peptidase C14 caspase domain-containing protein</fullName>
    </recommendedName>
</protein>
<dbReference type="Proteomes" id="UP000191522">
    <property type="component" value="Unassembled WGS sequence"/>
</dbReference>
<dbReference type="GO" id="GO:0016757">
    <property type="term" value="F:glycosyltransferase activity"/>
    <property type="evidence" value="ECO:0007669"/>
    <property type="project" value="UniProtKB-KW"/>
</dbReference>
<evidence type="ECO:0000313" key="6">
    <source>
        <dbReference type="EMBL" id="OQD73672.1"/>
    </source>
</evidence>
<feature type="domain" description="Peptidase C14 caspase" evidence="5">
    <location>
        <begin position="64"/>
        <end position="177"/>
    </location>
</feature>
<dbReference type="GO" id="GO:0000139">
    <property type="term" value="C:Golgi membrane"/>
    <property type="evidence" value="ECO:0007669"/>
    <property type="project" value="TreeGrafter"/>
</dbReference>
<gene>
    <name evidence="6" type="ORF">PENDEC_c014G04688</name>
</gene>